<dbReference type="SMART" id="SM00490">
    <property type="entry name" value="HELICc"/>
    <property type="match status" value="1"/>
</dbReference>
<feature type="compositionally biased region" description="Acidic residues" evidence="11">
    <location>
        <begin position="1094"/>
        <end position="1104"/>
    </location>
</feature>
<evidence type="ECO:0000256" key="7">
    <source>
        <dbReference type="ARBA" id="ARBA00023254"/>
    </source>
</evidence>
<feature type="non-terminal residue" evidence="14">
    <location>
        <position position="1"/>
    </location>
</feature>
<comment type="catalytic activity">
    <reaction evidence="8">
        <text>Couples ATP hydrolysis with the unwinding of duplex DNA by translocating in the 3'-5' direction.</text>
        <dbReference type="EC" id="5.6.2.4"/>
    </reaction>
</comment>
<feature type="compositionally biased region" description="Polar residues" evidence="11">
    <location>
        <begin position="46"/>
        <end position="58"/>
    </location>
</feature>
<evidence type="ECO:0000256" key="5">
    <source>
        <dbReference type="ARBA" id="ARBA00022840"/>
    </source>
</evidence>
<dbReference type="InterPro" id="IPR011545">
    <property type="entry name" value="DEAD/DEAH_box_helicase_dom"/>
</dbReference>
<comment type="similarity">
    <text evidence="1">Belongs to the helicase family. SKI2 subfamily.</text>
</comment>
<dbReference type="SMART" id="SM00973">
    <property type="entry name" value="Sec63"/>
    <property type="match status" value="1"/>
</dbReference>
<sequence>MSRQWMPNLPYGIGTSRIPPVSEDNTDTTRVSSLNRFRYSEPAHAPSNNLQHPNSPTSCLDDGLDDFEPIEQHPEYLDALNRLSKHTGPHQAMPRNNHPPSNSSPSLRASERKQQYNPAFKAVAPRLPSTHSPARMASPLMNTQIIPASSAYQALHSTLPPESSPALPTRDAPTAEYSQPKPSPSATGPPRINGIQLISLRKELPDSFRAVFPYELLNAVQSKCFEVVYHTNDNVVVAAPTGSGKTTILELAICKLALERGNQNFKIVYQAPTKALCSEKARDWEKKFKHINLRCAELTGDTSQAEMRRVGDASIIVTTPEKWDSITRKWQDHRRLLQMVELFLIDEVHILKDVRGATLEAVVSRMKTIGSNVRFVALSATVPNSDDIAQWLGRNHTTQHLPAYRETFGEEFRPVKLQKFVYGFECGGNEFIFDKYLDQKLPGLISRHSQQKPILVFCFTRKSCETTANLLADYAANNGKQWPMPSKRIPVIGRDLQEIVQLGVAFHHAGLDAQDRNAVEQSFLKGELGVICCTSTLAVGINLPCHTVVLKGTVGYMDDTLQEYSDLEVMQMLGRAGRPQFDDNATAIIVTRKENKGRYEKMASGQEILESTLHLNLIEHLNSEVCLGTIHDITSAKVWLGGTFLSVRLRRNPKYYQLIGDSSNPNPIDDQLESICERDIRQLQEAQLMTDGESFKSTDYGRAMSKYMVEFATMKMILQMPRGVKMDTLIVILAQAAEFKEFRFKPAERAVFREINKDPLIVYPIKETVTQTWHKISLIVQAQLGCVQVPDSGDGNKLRRQLVIEQKLVFERLNRLVRAVVDCKGHDGDAIGMKNALELSRALSAGAWDGRATQLTQIPNIGPAGMRKLSGKGIRTVLELASKYPDEIEGAMSRKHPFGSTILASLEKFPHLGLDLTMVGHRSHLRGEEPRVDVEVKATLRFFNRKGVPDWKKKTPGITFLAETSDGALCYFWRGSIRKLDKELGFEVRFTAELHHAEEQILCHFSCEEIVGTIVSKVLHHGIPVSAFPAQPKIPKHTPISRPQVVKEEEFLDDDDIDDSDLLLAAEDAEQAAASSHVIAAKSTSRAQPPASEAFDEDMDAGELDDDDCPSIEELIEQSQSFPEDMEYTSDATHDPVQLPNGRWQCNHICTGGTLTKTGKPCNHKCCKEGLDKPRKRVAQKPKPKRKAEDAIDGVDSHLEICDRAAKRQKPKDKEMSSYFQPESATRQRGQSAGTNWEAAGFDDFDLECIDLSYETDDGAEAQISRSGKGSHAGGAADMERGLLPSSSASVDLGFGSTQVEAGLDDRVSSPYTGRPMHSGIGHAGSKGPFRRGAKDEVLYQAKDIDSHCLRISDDDAPSSSGLSVSQEPASEPAPATSPAMLNRLLDDATGEQENAPVQDGIPDWVSDIDYNQQIMDVLGPYVNFVL</sequence>
<keyword evidence="5" id="KW-0067">ATP-binding</keyword>
<feature type="compositionally biased region" description="Low complexity" evidence="11">
    <location>
        <begin position="1364"/>
        <end position="1380"/>
    </location>
</feature>
<gene>
    <name evidence="14" type="ORF">QBC35DRAFT_409979</name>
</gene>
<evidence type="ECO:0000256" key="4">
    <source>
        <dbReference type="ARBA" id="ARBA00022806"/>
    </source>
</evidence>
<dbReference type="InterPro" id="IPR014001">
    <property type="entry name" value="Helicase_ATP-bd"/>
</dbReference>
<dbReference type="Pfam" id="PF02889">
    <property type="entry name" value="Sec63"/>
    <property type="match status" value="1"/>
</dbReference>
<keyword evidence="7" id="KW-0469">Meiosis</keyword>
<dbReference type="InterPro" id="IPR027417">
    <property type="entry name" value="P-loop_NTPase"/>
</dbReference>
<proteinExistence type="inferred from homology"/>
<dbReference type="GO" id="GO:0051321">
    <property type="term" value="P:meiotic cell cycle"/>
    <property type="evidence" value="ECO:0007669"/>
    <property type="project" value="UniProtKB-KW"/>
</dbReference>
<dbReference type="GO" id="GO:0005524">
    <property type="term" value="F:ATP binding"/>
    <property type="evidence" value="ECO:0007669"/>
    <property type="project" value="UniProtKB-KW"/>
</dbReference>
<feature type="region of interest" description="Disordered" evidence="11">
    <location>
        <begin position="1"/>
        <end position="69"/>
    </location>
</feature>
<dbReference type="Gene3D" id="1.10.10.10">
    <property type="entry name" value="Winged helix-like DNA-binding domain superfamily/Winged helix DNA-binding domain"/>
    <property type="match status" value="1"/>
</dbReference>
<evidence type="ECO:0000256" key="6">
    <source>
        <dbReference type="ARBA" id="ARBA00023235"/>
    </source>
</evidence>
<dbReference type="InterPro" id="IPR036388">
    <property type="entry name" value="WH-like_DNA-bd_sf"/>
</dbReference>
<dbReference type="CDD" id="cd18795">
    <property type="entry name" value="SF2_C_Ski2"/>
    <property type="match status" value="1"/>
</dbReference>
<keyword evidence="6" id="KW-0413">Isomerase</keyword>
<evidence type="ECO:0000256" key="3">
    <source>
        <dbReference type="ARBA" id="ARBA00022801"/>
    </source>
</evidence>
<evidence type="ECO:0000259" key="13">
    <source>
        <dbReference type="PROSITE" id="PS51194"/>
    </source>
</evidence>
<evidence type="ECO:0000313" key="15">
    <source>
        <dbReference type="Proteomes" id="UP001302126"/>
    </source>
</evidence>
<dbReference type="PANTHER" id="PTHR47835:SF3">
    <property type="entry name" value="HELICASE FOR MEIOSIS 1"/>
    <property type="match status" value="1"/>
</dbReference>
<dbReference type="Gene3D" id="1.10.3380.10">
    <property type="entry name" value="Sec63 N-terminal domain-like domain"/>
    <property type="match status" value="1"/>
</dbReference>
<name>A0AAN6WT90_9PEZI</name>
<dbReference type="PANTHER" id="PTHR47835">
    <property type="entry name" value="HFM1, ATP DEPENDENT DNA HELICASE HOMOLOG"/>
    <property type="match status" value="1"/>
</dbReference>
<evidence type="ECO:0000313" key="14">
    <source>
        <dbReference type="EMBL" id="KAK4187755.1"/>
    </source>
</evidence>
<feature type="compositionally biased region" description="Polar residues" evidence="11">
    <location>
        <begin position="1218"/>
        <end position="1235"/>
    </location>
</feature>
<organism evidence="14 15">
    <name type="scientific">Podospora australis</name>
    <dbReference type="NCBI Taxonomy" id="1536484"/>
    <lineage>
        <taxon>Eukaryota</taxon>
        <taxon>Fungi</taxon>
        <taxon>Dikarya</taxon>
        <taxon>Ascomycota</taxon>
        <taxon>Pezizomycotina</taxon>
        <taxon>Sordariomycetes</taxon>
        <taxon>Sordariomycetidae</taxon>
        <taxon>Sordariales</taxon>
        <taxon>Podosporaceae</taxon>
        <taxon>Podospora</taxon>
    </lineage>
</organism>
<dbReference type="SUPFAM" id="SSF158702">
    <property type="entry name" value="Sec63 N-terminal domain-like"/>
    <property type="match status" value="1"/>
</dbReference>
<dbReference type="SMART" id="SM00487">
    <property type="entry name" value="DEXDc"/>
    <property type="match status" value="1"/>
</dbReference>
<feature type="region of interest" description="Disordered" evidence="11">
    <location>
        <begin position="1206"/>
        <end position="1236"/>
    </location>
</feature>
<dbReference type="Pfam" id="PF00270">
    <property type="entry name" value="DEAD"/>
    <property type="match status" value="1"/>
</dbReference>
<reference evidence="14" key="1">
    <citation type="journal article" date="2023" name="Mol. Phylogenet. Evol.">
        <title>Genome-scale phylogeny and comparative genomics of the fungal order Sordariales.</title>
        <authorList>
            <person name="Hensen N."/>
            <person name="Bonometti L."/>
            <person name="Westerberg I."/>
            <person name="Brannstrom I.O."/>
            <person name="Guillou S."/>
            <person name="Cros-Aarteil S."/>
            <person name="Calhoun S."/>
            <person name="Haridas S."/>
            <person name="Kuo A."/>
            <person name="Mondo S."/>
            <person name="Pangilinan J."/>
            <person name="Riley R."/>
            <person name="LaButti K."/>
            <person name="Andreopoulos B."/>
            <person name="Lipzen A."/>
            <person name="Chen C."/>
            <person name="Yan M."/>
            <person name="Daum C."/>
            <person name="Ng V."/>
            <person name="Clum A."/>
            <person name="Steindorff A."/>
            <person name="Ohm R.A."/>
            <person name="Martin F."/>
            <person name="Silar P."/>
            <person name="Natvig D.O."/>
            <person name="Lalanne C."/>
            <person name="Gautier V."/>
            <person name="Ament-Velasquez S.L."/>
            <person name="Kruys A."/>
            <person name="Hutchinson M.I."/>
            <person name="Powell A.J."/>
            <person name="Barry K."/>
            <person name="Miller A.N."/>
            <person name="Grigoriev I.V."/>
            <person name="Debuchy R."/>
            <person name="Gladieux P."/>
            <person name="Hiltunen Thoren M."/>
            <person name="Johannesson H."/>
        </authorList>
    </citation>
    <scope>NUCLEOTIDE SEQUENCE</scope>
    <source>
        <strain evidence="14">PSN309</strain>
    </source>
</reference>
<comment type="catalytic activity">
    <reaction evidence="10">
        <text>ATP + H2O = ADP + phosphate + H(+)</text>
        <dbReference type="Rhea" id="RHEA:13065"/>
        <dbReference type="ChEBI" id="CHEBI:15377"/>
        <dbReference type="ChEBI" id="CHEBI:15378"/>
        <dbReference type="ChEBI" id="CHEBI:30616"/>
        <dbReference type="ChEBI" id="CHEBI:43474"/>
        <dbReference type="ChEBI" id="CHEBI:456216"/>
        <dbReference type="EC" id="5.6.2.4"/>
    </reaction>
</comment>
<accession>A0AAN6WT90</accession>
<evidence type="ECO:0000256" key="2">
    <source>
        <dbReference type="ARBA" id="ARBA00022741"/>
    </source>
</evidence>
<dbReference type="PROSITE" id="PS51192">
    <property type="entry name" value="HELICASE_ATP_BIND_1"/>
    <property type="match status" value="1"/>
</dbReference>
<evidence type="ECO:0000256" key="8">
    <source>
        <dbReference type="ARBA" id="ARBA00034617"/>
    </source>
</evidence>
<feature type="region of interest" description="Disordered" evidence="11">
    <location>
        <begin position="157"/>
        <end position="192"/>
    </location>
</feature>
<feature type="domain" description="Helicase ATP-binding" evidence="12">
    <location>
        <begin position="226"/>
        <end position="400"/>
    </location>
</feature>
<dbReference type="InterPro" id="IPR001650">
    <property type="entry name" value="Helicase_C-like"/>
</dbReference>
<keyword evidence="2" id="KW-0547">Nucleotide-binding</keyword>
<keyword evidence="15" id="KW-1185">Reference proteome</keyword>
<feature type="region of interest" description="Disordered" evidence="11">
    <location>
        <begin position="86"/>
        <end position="114"/>
    </location>
</feature>
<dbReference type="GO" id="GO:0016787">
    <property type="term" value="F:hydrolase activity"/>
    <property type="evidence" value="ECO:0007669"/>
    <property type="project" value="UniProtKB-KW"/>
</dbReference>
<feature type="region of interest" description="Disordered" evidence="11">
    <location>
        <begin position="1080"/>
        <end position="1104"/>
    </location>
</feature>
<protein>
    <recommendedName>
        <fullName evidence="9">DNA 3'-5' helicase</fullName>
        <ecNumber evidence="9">5.6.2.4</ecNumber>
    </recommendedName>
</protein>
<evidence type="ECO:0000259" key="12">
    <source>
        <dbReference type="PROSITE" id="PS51192"/>
    </source>
</evidence>
<feature type="compositionally biased region" description="Basic and acidic residues" evidence="11">
    <location>
        <begin position="1206"/>
        <end position="1216"/>
    </location>
</feature>
<dbReference type="InterPro" id="IPR004179">
    <property type="entry name" value="Sec63-dom"/>
</dbReference>
<dbReference type="PROSITE" id="PS51194">
    <property type="entry name" value="HELICASE_CTER"/>
    <property type="match status" value="1"/>
</dbReference>
<comment type="caution">
    <text evidence="14">The sequence shown here is derived from an EMBL/GenBank/DDBJ whole genome shotgun (WGS) entry which is preliminary data.</text>
</comment>
<dbReference type="EMBL" id="MU864398">
    <property type="protein sequence ID" value="KAK4187755.1"/>
    <property type="molecule type" value="Genomic_DNA"/>
</dbReference>
<feature type="compositionally biased region" description="Low complexity" evidence="11">
    <location>
        <begin position="94"/>
        <end position="106"/>
    </location>
</feature>
<evidence type="ECO:0000256" key="11">
    <source>
        <dbReference type="SAM" id="MobiDB-lite"/>
    </source>
</evidence>
<dbReference type="Pfam" id="PF23445">
    <property type="entry name" value="WHD_SNRNP200"/>
    <property type="match status" value="1"/>
</dbReference>
<feature type="domain" description="Helicase C-terminal" evidence="13">
    <location>
        <begin position="436"/>
        <end position="625"/>
    </location>
</feature>
<feature type="compositionally biased region" description="Polar residues" evidence="11">
    <location>
        <begin position="1285"/>
        <end position="1300"/>
    </location>
</feature>
<keyword evidence="4 14" id="KW-0347">Helicase</keyword>
<evidence type="ECO:0000256" key="9">
    <source>
        <dbReference type="ARBA" id="ARBA00034808"/>
    </source>
</evidence>
<evidence type="ECO:0000256" key="10">
    <source>
        <dbReference type="ARBA" id="ARBA00048988"/>
    </source>
</evidence>
<dbReference type="InterPro" id="IPR057842">
    <property type="entry name" value="WH_MER3"/>
</dbReference>
<dbReference type="FunFam" id="1.10.3380.10:FF:000012">
    <property type="entry name" value="DEAD/DEAH box DNA helicase"/>
    <property type="match status" value="1"/>
</dbReference>
<keyword evidence="3" id="KW-0378">Hydrolase</keyword>
<feature type="region of interest" description="Disordered" evidence="11">
    <location>
        <begin position="1260"/>
        <end position="1335"/>
    </location>
</feature>
<dbReference type="EC" id="5.6.2.4" evidence="9"/>
<reference evidence="14" key="2">
    <citation type="submission" date="2023-05" db="EMBL/GenBank/DDBJ databases">
        <authorList>
            <consortium name="Lawrence Berkeley National Laboratory"/>
            <person name="Steindorff A."/>
            <person name="Hensen N."/>
            <person name="Bonometti L."/>
            <person name="Westerberg I."/>
            <person name="Brannstrom I.O."/>
            <person name="Guillou S."/>
            <person name="Cros-Aarteil S."/>
            <person name="Calhoun S."/>
            <person name="Haridas S."/>
            <person name="Kuo A."/>
            <person name="Mondo S."/>
            <person name="Pangilinan J."/>
            <person name="Riley R."/>
            <person name="Labutti K."/>
            <person name="Andreopoulos B."/>
            <person name="Lipzen A."/>
            <person name="Chen C."/>
            <person name="Yanf M."/>
            <person name="Daum C."/>
            <person name="Ng V."/>
            <person name="Clum A."/>
            <person name="Ohm R."/>
            <person name="Martin F."/>
            <person name="Silar P."/>
            <person name="Natvig D."/>
            <person name="Lalanne C."/>
            <person name="Gautier V."/>
            <person name="Ament-Velasquez S.L."/>
            <person name="Kruys A."/>
            <person name="Hutchinson M.I."/>
            <person name="Powell A.J."/>
            <person name="Barry K."/>
            <person name="Miller A.N."/>
            <person name="Grigoriev I.V."/>
            <person name="Debuchy R."/>
            <person name="Gladieux P."/>
            <person name="Thoren M.H."/>
            <person name="Johannesson H."/>
        </authorList>
    </citation>
    <scope>NUCLEOTIDE SEQUENCE</scope>
    <source>
        <strain evidence="14">PSN309</strain>
    </source>
</reference>
<dbReference type="GO" id="GO:0043138">
    <property type="term" value="F:3'-5' DNA helicase activity"/>
    <property type="evidence" value="ECO:0007669"/>
    <property type="project" value="UniProtKB-EC"/>
</dbReference>
<dbReference type="Proteomes" id="UP001302126">
    <property type="component" value="Unassembled WGS sequence"/>
</dbReference>
<dbReference type="InterPro" id="IPR052247">
    <property type="entry name" value="Meiotic_Crossover_Helicase"/>
</dbReference>
<dbReference type="Pfam" id="PF00271">
    <property type="entry name" value="Helicase_C"/>
    <property type="match status" value="1"/>
</dbReference>
<dbReference type="GO" id="GO:0003676">
    <property type="term" value="F:nucleic acid binding"/>
    <property type="evidence" value="ECO:0007669"/>
    <property type="project" value="InterPro"/>
</dbReference>
<dbReference type="SUPFAM" id="SSF52540">
    <property type="entry name" value="P-loop containing nucleoside triphosphate hydrolases"/>
    <property type="match status" value="1"/>
</dbReference>
<dbReference type="FunFam" id="1.10.10.10:FF:000012">
    <property type="entry name" value="U5 small nuclear ribonucleoprotein helicase"/>
    <property type="match status" value="1"/>
</dbReference>
<feature type="region of interest" description="Disordered" evidence="11">
    <location>
        <begin position="1350"/>
        <end position="1381"/>
    </location>
</feature>
<evidence type="ECO:0000256" key="1">
    <source>
        <dbReference type="ARBA" id="ARBA00010140"/>
    </source>
</evidence>
<dbReference type="Gene3D" id="3.40.50.300">
    <property type="entry name" value="P-loop containing nucleotide triphosphate hydrolases"/>
    <property type="match status" value="2"/>
</dbReference>